<dbReference type="PANTHER" id="PTHR28265">
    <property type="entry name" value="MAINTENANCE OF TELOMERE CAPPING PROTEIN 1"/>
    <property type="match status" value="1"/>
</dbReference>
<evidence type="ECO:0000256" key="1">
    <source>
        <dbReference type="SAM" id="Coils"/>
    </source>
</evidence>
<name>A0A8K0L1M1_9PEZI</name>
<evidence type="ECO:0000313" key="3">
    <source>
        <dbReference type="EMBL" id="KAG8627245.1"/>
    </source>
</evidence>
<keyword evidence="1" id="KW-0175">Coiled coil</keyword>
<dbReference type="AlphaFoldDB" id="A0A8K0L1M1"/>
<comment type="caution">
    <text evidence="3">The sequence shown here is derived from an EMBL/GenBank/DDBJ whole genome shotgun (WGS) entry which is preliminary data.</text>
</comment>
<feature type="coiled-coil region" evidence="1">
    <location>
        <begin position="145"/>
        <end position="172"/>
    </location>
</feature>
<evidence type="ECO:0000256" key="2">
    <source>
        <dbReference type="SAM" id="MobiDB-lite"/>
    </source>
</evidence>
<feature type="compositionally biased region" description="Low complexity" evidence="2">
    <location>
        <begin position="126"/>
        <end position="135"/>
    </location>
</feature>
<keyword evidence="4" id="KW-1185">Reference proteome</keyword>
<dbReference type="InterPro" id="IPR018814">
    <property type="entry name" value="DUF5427"/>
</dbReference>
<feature type="compositionally biased region" description="Polar residues" evidence="2">
    <location>
        <begin position="71"/>
        <end position="81"/>
    </location>
</feature>
<feature type="compositionally biased region" description="Low complexity" evidence="2">
    <location>
        <begin position="26"/>
        <end position="46"/>
    </location>
</feature>
<evidence type="ECO:0008006" key="5">
    <source>
        <dbReference type="Google" id="ProtNLM"/>
    </source>
</evidence>
<dbReference type="EMBL" id="JAESVG020000005">
    <property type="protein sequence ID" value="KAG8627245.1"/>
    <property type="molecule type" value="Genomic_DNA"/>
</dbReference>
<feature type="compositionally biased region" description="Polar residues" evidence="2">
    <location>
        <begin position="105"/>
        <end position="122"/>
    </location>
</feature>
<dbReference type="Proteomes" id="UP000809789">
    <property type="component" value="Unassembled WGS sequence"/>
</dbReference>
<dbReference type="PANTHER" id="PTHR28265:SF1">
    <property type="entry name" value="MAINTENANCE OF TELOMERE CAPPING PROTEIN 1"/>
    <property type="match status" value="1"/>
</dbReference>
<feature type="region of interest" description="Disordered" evidence="2">
    <location>
        <begin position="1"/>
        <end position="136"/>
    </location>
</feature>
<sequence>MASKKALTDEELFAQFEDIPSSTPDASAPKTKGASKASKPAAPATAPEDDPLAELSALASAKPISRPHTPRLSSSTASGTTGPKVATPPSSGAGSGRNSEDRPAGSQNEAAMPRTSMQSTADTVRPSDASPSKAAAGGGWWGSVFTAASAAVKQAEAAVKEVQKNEEALKWTERMRGNVETLRAYGGNVKSLAMPTFTNILQTIAPPISAHERLQIHTTHDILGYPSLDPIVYSVFARVMSQVEGGDLLVIQRGTESRARDRSVSDVGYRGNILGGGSPSWSDGPWWRDAQTKRDLGAVFGLIEGTKLARANAEAYATEFFASHGGVEEAAKKATEVLSESNPVRSSDIFLAIQAINQKNDETLFAGNQKEKEEKGAVVEPEPKDEGVTSFAIYLHDPIHSITFSTVSQSFPSQWVEWMDATAEGEEGLPDSIREMIESGGVDAREWVSEWLEETLNLSIGVVAQRYVAKRMGVGEGGIGRGKARVRAEEDSAGEAARAV</sequence>
<dbReference type="OrthoDB" id="5594977at2759"/>
<organism evidence="3 4">
    <name type="scientific">Elsinoe batatas</name>
    <dbReference type="NCBI Taxonomy" id="2601811"/>
    <lineage>
        <taxon>Eukaryota</taxon>
        <taxon>Fungi</taxon>
        <taxon>Dikarya</taxon>
        <taxon>Ascomycota</taxon>
        <taxon>Pezizomycotina</taxon>
        <taxon>Dothideomycetes</taxon>
        <taxon>Dothideomycetidae</taxon>
        <taxon>Myriangiales</taxon>
        <taxon>Elsinoaceae</taxon>
        <taxon>Elsinoe</taxon>
    </lineage>
</organism>
<protein>
    <recommendedName>
        <fullName evidence="5">Maintenance of telomere capping protein 1</fullName>
    </recommendedName>
</protein>
<reference evidence="3" key="1">
    <citation type="submission" date="2021-07" db="EMBL/GenBank/DDBJ databases">
        <title>Elsinoe batatas strain:CRI-CJ2 Genome sequencing and assembly.</title>
        <authorList>
            <person name="Huang L."/>
        </authorList>
    </citation>
    <scope>NUCLEOTIDE SEQUENCE</scope>
    <source>
        <strain evidence="3">CRI-CJ2</strain>
    </source>
</reference>
<dbReference type="Pfam" id="PF10310">
    <property type="entry name" value="DUF5427"/>
    <property type="match status" value="1"/>
</dbReference>
<gene>
    <name evidence="3" type="ORF">KVT40_004728</name>
</gene>
<accession>A0A8K0L1M1</accession>
<evidence type="ECO:0000313" key="4">
    <source>
        <dbReference type="Proteomes" id="UP000809789"/>
    </source>
</evidence>
<proteinExistence type="predicted"/>